<feature type="compositionally biased region" description="Basic and acidic residues" evidence="2">
    <location>
        <begin position="496"/>
        <end position="515"/>
    </location>
</feature>
<reference evidence="5" key="1">
    <citation type="journal article" date="2015" name="Proc. Natl. Acad. Sci. U.S.A.">
        <title>Genome sequence of the Asian Tiger mosquito, Aedes albopictus, reveals insights into its biology, genetics, and evolution.</title>
        <authorList>
            <person name="Chen X.G."/>
            <person name="Jiang X."/>
            <person name="Gu J."/>
            <person name="Xu M."/>
            <person name="Wu Y."/>
            <person name="Deng Y."/>
            <person name="Zhang C."/>
            <person name="Bonizzoni M."/>
            <person name="Dermauw W."/>
            <person name="Vontas J."/>
            <person name="Armbruster P."/>
            <person name="Huang X."/>
            <person name="Yang Y."/>
            <person name="Zhang H."/>
            <person name="He W."/>
            <person name="Peng H."/>
            <person name="Liu Y."/>
            <person name="Wu K."/>
            <person name="Chen J."/>
            <person name="Lirakis M."/>
            <person name="Topalis P."/>
            <person name="Van Leeuwen T."/>
            <person name="Hall A.B."/>
            <person name="Jiang X."/>
            <person name="Thorpe C."/>
            <person name="Mueller R.L."/>
            <person name="Sun C."/>
            <person name="Waterhouse R.M."/>
            <person name="Yan G."/>
            <person name="Tu Z.J."/>
            <person name="Fang X."/>
            <person name="James A.A."/>
        </authorList>
    </citation>
    <scope>NUCLEOTIDE SEQUENCE [LARGE SCALE GENOMIC DNA]</scope>
    <source>
        <strain evidence="5">Foshan</strain>
    </source>
</reference>
<dbReference type="PROSITE" id="PS50994">
    <property type="entry name" value="INTEGRASE"/>
    <property type="match status" value="1"/>
</dbReference>
<dbReference type="EnsemblMetazoa" id="AALFPA23_021870.R32395">
    <property type="protein sequence ID" value="AALFPA23_021870.P32395"/>
    <property type="gene ID" value="AALFPA23_021870"/>
</dbReference>
<sequence>MGKRAISRAESWALRLQAFDFKVKRIPGDLNVADALSRLIAKTQIDEPFDDLDEKHLLFALDAGTMNVTWQEIDLASESDPELVAVCCALKGGAWPENLRRYETHSKELRSVGSRVFKDDRIVLPEVLRNDVLKMAHQGHIGGAAMKRIMREYFWWPGMSSEVETFVKNCNTCLRISKRNPPVPLACRQLPNGPWEILQIDFLSLPNCGSGEFLIVVDTYSRYITVIEMKCKDAKSTNTALNKVFHQWGLPLVLQSDNGPPFQSNEFLECWQNKGVDVRKSIPHSPQSNGSVERQNQGIIKALAGAKEEGLNWKGALETYVHVHNTLKPHSRLGVTPFELMVGWKYRGNFPSLWESDKLEAVDRDEIEDKDAESKLSSKRYADNHRGAKPSNIRAGDKVVVVIPKQHKTDPTFSNERFTVLTRQGAKVVIRNERGVEYTRNIQDVKRAPEFEMGNESRTSDNFHMDDNSNHGIAGFGNLNDNDEDAIVVNQSTNEESDRQTIEARPKRDTRKPQKFKDMFLYNTIQIQPNGRSHHRQTPSRVTRRTVVMWLGMIEDGAAFGNSVQGASAQPDASIINDVIE</sequence>
<evidence type="ECO:0000256" key="1">
    <source>
        <dbReference type="ARBA" id="ARBA00012493"/>
    </source>
</evidence>
<dbReference type="PANTHER" id="PTHR37984:SF11">
    <property type="entry name" value="INTEGRASE CATALYTIC DOMAIN-CONTAINING PROTEIN"/>
    <property type="match status" value="1"/>
</dbReference>
<feature type="region of interest" description="Disordered" evidence="2">
    <location>
        <begin position="365"/>
        <end position="390"/>
    </location>
</feature>
<evidence type="ECO:0000313" key="5">
    <source>
        <dbReference type="Proteomes" id="UP000069940"/>
    </source>
</evidence>
<dbReference type="InterPro" id="IPR001584">
    <property type="entry name" value="Integrase_cat-core"/>
</dbReference>
<proteinExistence type="predicted"/>
<dbReference type="GeneID" id="134286362"/>
<name>A0ABM1ZUX5_AEDAL</name>
<dbReference type="InterPro" id="IPR050951">
    <property type="entry name" value="Retrovirus_Pol_polyprotein"/>
</dbReference>
<evidence type="ECO:0000313" key="4">
    <source>
        <dbReference type="EnsemblMetazoa" id="AALFPA23_021870.P32395"/>
    </source>
</evidence>
<evidence type="ECO:0000259" key="3">
    <source>
        <dbReference type="PROSITE" id="PS50994"/>
    </source>
</evidence>
<dbReference type="PANTHER" id="PTHR37984">
    <property type="entry name" value="PROTEIN CBG26694"/>
    <property type="match status" value="1"/>
</dbReference>
<dbReference type="EC" id="2.7.7.49" evidence="1"/>
<dbReference type="InterPro" id="IPR041588">
    <property type="entry name" value="Integrase_H2C2"/>
</dbReference>
<evidence type="ECO:0000256" key="2">
    <source>
        <dbReference type="SAM" id="MobiDB-lite"/>
    </source>
</evidence>
<dbReference type="Gene3D" id="1.10.340.70">
    <property type="match status" value="1"/>
</dbReference>
<feature type="compositionally biased region" description="Basic and acidic residues" evidence="2">
    <location>
        <begin position="372"/>
        <end position="386"/>
    </location>
</feature>
<protein>
    <recommendedName>
        <fullName evidence="1">RNA-directed DNA polymerase</fullName>
        <ecNumber evidence="1">2.7.7.49</ecNumber>
    </recommendedName>
</protein>
<dbReference type="Pfam" id="PF00665">
    <property type="entry name" value="rve"/>
    <property type="match status" value="1"/>
</dbReference>
<dbReference type="Proteomes" id="UP000069940">
    <property type="component" value="Unassembled WGS sequence"/>
</dbReference>
<keyword evidence="5" id="KW-1185">Reference proteome</keyword>
<accession>A0ABM1ZUX5</accession>
<dbReference type="InterPro" id="IPR012337">
    <property type="entry name" value="RNaseH-like_sf"/>
</dbReference>
<dbReference type="Gene3D" id="3.30.420.10">
    <property type="entry name" value="Ribonuclease H-like superfamily/Ribonuclease H"/>
    <property type="match status" value="1"/>
</dbReference>
<dbReference type="InterPro" id="IPR036397">
    <property type="entry name" value="RNaseH_sf"/>
</dbReference>
<reference evidence="4" key="2">
    <citation type="submission" date="2025-05" db="UniProtKB">
        <authorList>
            <consortium name="EnsemblMetazoa"/>
        </authorList>
    </citation>
    <scope>IDENTIFICATION</scope>
    <source>
        <strain evidence="4">Foshan</strain>
    </source>
</reference>
<dbReference type="RefSeq" id="XP_062703958.1">
    <property type="nucleotide sequence ID" value="XM_062847974.1"/>
</dbReference>
<dbReference type="Pfam" id="PF17921">
    <property type="entry name" value="Integrase_H2C2"/>
    <property type="match status" value="1"/>
</dbReference>
<feature type="region of interest" description="Disordered" evidence="2">
    <location>
        <begin position="492"/>
        <end position="515"/>
    </location>
</feature>
<dbReference type="SUPFAM" id="SSF53098">
    <property type="entry name" value="Ribonuclease H-like"/>
    <property type="match status" value="1"/>
</dbReference>
<organism evidence="4 5">
    <name type="scientific">Aedes albopictus</name>
    <name type="common">Asian tiger mosquito</name>
    <name type="synonym">Stegomyia albopicta</name>
    <dbReference type="NCBI Taxonomy" id="7160"/>
    <lineage>
        <taxon>Eukaryota</taxon>
        <taxon>Metazoa</taxon>
        <taxon>Ecdysozoa</taxon>
        <taxon>Arthropoda</taxon>
        <taxon>Hexapoda</taxon>
        <taxon>Insecta</taxon>
        <taxon>Pterygota</taxon>
        <taxon>Neoptera</taxon>
        <taxon>Endopterygota</taxon>
        <taxon>Diptera</taxon>
        <taxon>Nematocera</taxon>
        <taxon>Culicoidea</taxon>
        <taxon>Culicidae</taxon>
        <taxon>Culicinae</taxon>
        <taxon>Aedini</taxon>
        <taxon>Aedes</taxon>
        <taxon>Stegomyia</taxon>
    </lineage>
</organism>
<feature type="domain" description="Integrase catalytic" evidence="3">
    <location>
        <begin position="190"/>
        <end position="345"/>
    </location>
</feature>